<evidence type="ECO:0000259" key="11">
    <source>
        <dbReference type="PROSITE" id="PS50089"/>
    </source>
</evidence>
<dbReference type="SMART" id="SM00184">
    <property type="entry name" value="RING"/>
    <property type="match status" value="1"/>
</dbReference>
<keyword evidence="6 9" id="KW-1133">Transmembrane helix</keyword>
<feature type="domain" description="RING-type" evidence="11">
    <location>
        <begin position="291"/>
        <end position="332"/>
    </location>
</feature>
<evidence type="ECO:0000313" key="12">
    <source>
        <dbReference type="EMBL" id="EDQ87973.1"/>
    </source>
</evidence>
<dbReference type="GO" id="GO:0016747">
    <property type="term" value="F:acyltransferase activity, transferring groups other than amino-acyl groups"/>
    <property type="evidence" value="ECO:0007669"/>
    <property type="project" value="InterPro"/>
</dbReference>
<feature type="transmembrane region" description="Helical" evidence="9">
    <location>
        <begin position="384"/>
        <end position="409"/>
    </location>
</feature>
<keyword evidence="13" id="KW-1185">Reference proteome</keyword>
<protein>
    <recommendedName>
        <fullName evidence="11">RING-type domain-containing protein</fullName>
    </recommendedName>
</protein>
<proteinExistence type="predicted"/>
<dbReference type="InterPro" id="IPR016039">
    <property type="entry name" value="Thiolase-like"/>
</dbReference>
<dbReference type="GO" id="GO:0016020">
    <property type="term" value="C:membrane"/>
    <property type="evidence" value="ECO:0007669"/>
    <property type="project" value="UniProtKB-SubCell"/>
</dbReference>
<keyword evidence="7 9" id="KW-0472">Membrane</keyword>
<evidence type="ECO:0000256" key="5">
    <source>
        <dbReference type="ARBA" id="ARBA00022833"/>
    </source>
</evidence>
<dbReference type="GO" id="GO:0061630">
    <property type="term" value="F:ubiquitin protein ligase activity"/>
    <property type="evidence" value="ECO:0000318"/>
    <property type="project" value="GO_Central"/>
</dbReference>
<feature type="non-terminal residue" evidence="12">
    <location>
        <position position="481"/>
    </location>
</feature>
<comment type="subcellular location">
    <subcellularLocation>
        <location evidence="1">Membrane</location>
    </subcellularLocation>
</comment>
<keyword evidence="3" id="KW-0479">Metal-binding</keyword>
<keyword evidence="10" id="KW-0732">Signal</keyword>
<dbReference type="Proteomes" id="UP000001357">
    <property type="component" value="Unassembled WGS sequence"/>
</dbReference>
<dbReference type="PANTHER" id="PTHR46539">
    <property type="entry name" value="E3 UBIQUITIN-PROTEIN LIGASE ATL42"/>
    <property type="match status" value="1"/>
</dbReference>
<dbReference type="AlphaFoldDB" id="A9V2Z7"/>
<feature type="transmembrane region" description="Helical" evidence="9">
    <location>
        <begin position="182"/>
        <end position="204"/>
    </location>
</feature>
<dbReference type="GeneID" id="5892465"/>
<dbReference type="InParanoid" id="A9V2Z7"/>
<name>A9V2Z7_MONBE</name>
<dbReference type="eggNOG" id="KOG1392">
    <property type="taxonomic scope" value="Eukaryota"/>
</dbReference>
<dbReference type="RefSeq" id="XP_001747049.1">
    <property type="nucleotide sequence ID" value="XM_001746997.1"/>
</dbReference>
<dbReference type="InterPro" id="IPR013083">
    <property type="entry name" value="Znf_RING/FYVE/PHD"/>
</dbReference>
<dbReference type="Gene3D" id="3.40.47.10">
    <property type="match status" value="1"/>
</dbReference>
<evidence type="ECO:0000256" key="4">
    <source>
        <dbReference type="ARBA" id="ARBA00022771"/>
    </source>
</evidence>
<dbReference type="Gene3D" id="3.30.40.10">
    <property type="entry name" value="Zinc/RING finger domain, C3HC4 (zinc finger)"/>
    <property type="match status" value="1"/>
</dbReference>
<evidence type="ECO:0000256" key="7">
    <source>
        <dbReference type="ARBA" id="ARBA00023136"/>
    </source>
</evidence>
<organism evidence="12 13">
    <name type="scientific">Monosiga brevicollis</name>
    <name type="common">Choanoflagellate</name>
    <dbReference type="NCBI Taxonomy" id="81824"/>
    <lineage>
        <taxon>Eukaryota</taxon>
        <taxon>Choanoflagellata</taxon>
        <taxon>Craspedida</taxon>
        <taxon>Salpingoecidae</taxon>
        <taxon>Monosiga</taxon>
    </lineage>
</organism>
<dbReference type="eggNOG" id="KOG0800">
    <property type="taxonomic scope" value="Eukaryota"/>
</dbReference>
<evidence type="ECO:0000256" key="1">
    <source>
        <dbReference type="ARBA" id="ARBA00004370"/>
    </source>
</evidence>
<feature type="chain" id="PRO_5002745022" description="RING-type domain-containing protein" evidence="10">
    <location>
        <begin position="24"/>
        <end position="481"/>
    </location>
</feature>
<evidence type="ECO:0000256" key="3">
    <source>
        <dbReference type="ARBA" id="ARBA00022723"/>
    </source>
</evidence>
<feature type="transmembrane region" description="Helical" evidence="9">
    <location>
        <begin position="361"/>
        <end position="378"/>
    </location>
</feature>
<evidence type="ECO:0000313" key="13">
    <source>
        <dbReference type="Proteomes" id="UP000001357"/>
    </source>
</evidence>
<evidence type="ECO:0000256" key="10">
    <source>
        <dbReference type="SAM" id="SignalP"/>
    </source>
</evidence>
<keyword evidence="4 8" id="KW-0863">Zinc-finger</keyword>
<dbReference type="InterPro" id="IPR001841">
    <property type="entry name" value="Znf_RING"/>
</dbReference>
<dbReference type="EMBL" id="CH991556">
    <property type="protein sequence ID" value="EDQ87973.1"/>
    <property type="molecule type" value="Genomic_DNA"/>
</dbReference>
<dbReference type="Pfam" id="PF00108">
    <property type="entry name" value="Thiolase_N"/>
    <property type="match status" value="1"/>
</dbReference>
<dbReference type="GO" id="GO:0008270">
    <property type="term" value="F:zinc ion binding"/>
    <property type="evidence" value="ECO:0007669"/>
    <property type="project" value="UniProtKB-KW"/>
</dbReference>
<reference evidence="12 13" key="1">
    <citation type="journal article" date="2008" name="Nature">
        <title>The genome of the choanoflagellate Monosiga brevicollis and the origin of metazoans.</title>
        <authorList>
            <consortium name="JGI Sequencing"/>
            <person name="King N."/>
            <person name="Westbrook M.J."/>
            <person name="Young S.L."/>
            <person name="Kuo A."/>
            <person name="Abedin M."/>
            <person name="Chapman J."/>
            <person name="Fairclough S."/>
            <person name="Hellsten U."/>
            <person name="Isogai Y."/>
            <person name="Letunic I."/>
            <person name="Marr M."/>
            <person name="Pincus D."/>
            <person name="Putnam N."/>
            <person name="Rokas A."/>
            <person name="Wright K.J."/>
            <person name="Zuzow R."/>
            <person name="Dirks W."/>
            <person name="Good M."/>
            <person name="Goodstein D."/>
            <person name="Lemons D."/>
            <person name="Li W."/>
            <person name="Lyons J.B."/>
            <person name="Morris A."/>
            <person name="Nichols S."/>
            <person name="Richter D.J."/>
            <person name="Salamov A."/>
            <person name="Bork P."/>
            <person name="Lim W.A."/>
            <person name="Manning G."/>
            <person name="Miller W.T."/>
            <person name="McGinnis W."/>
            <person name="Shapiro H."/>
            <person name="Tjian R."/>
            <person name="Grigoriev I.V."/>
            <person name="Rokhsar D."/>
        </authorList>
    </citation>
    <scope>NUCLEOTIDE SEQUENCE [LARGE SCALE GENOMIC DNA]</scope>
    <source>
        <strain evidence="13">MX1 / ATCC 50154</strain>
    </source>
</reference>
<sequence>MAFTWLSVVVWAVLLLLPASGVADDTVTVGDTYLVITYVGGTQTREHWPLSVYCPQVPAVALAVDLYAAFDQNEQCRTPRHALPSETAMYARRLPQCSGDTLVEMAERAKAAALIVAGFVDDAGNVDVDFDTTPTLSVVYLDPETAARVDELLWDSSIRDIQLIVKPSESNDGGVATSQAAYFGRVAIFVVMCGIMITTISIYMHGYFLRRRIQGDASRVAYCIIGNRSNNYRRAGLNNSARPLELISARQVHERVAAILDAIPQYVYGHEKQVFSAHADESHREADGTACAVCLDDLEPGVMIRQLPCQHLFHKDCIDPWLEAHYTCPLCKFNVVRDKLGVPQASPSQDRCGRPFFRTRLVSLSLSLFVALSLSLSLSLSVSVSLSVCLSLSLSLSLSVLCLANVAAAQQGCRRASNKAGSGNRVVLVEGVRTPFLMSGTDYNDMLSHDLAREALKSLVKRTGIDKSQVDHICMGTVIQE</sequence>
<evidence type="ECO:0000256" key="2">
    <source>
        <dbReference type="ARBA" id="ARBA00022692"/>
    </source>
</evidence>
<accession>A9V2Z7</accession>
<dbReference type="Pfam" id="PF13639">
    <property type="entry name" value="zf-RING_2"/>
    <property type="match status" value="1"/>
</dbReference>
<keyword evidence="2 9" id="KW-0812">Transmembrane</keyword>
<dbReference type="PROSITE" id="PS50089">
    <property type="entry name" value="ZF_RING_2"/>
    <property type="match status" value="1"/>
</dbReference>
<dbReference type="InterPro" id="IPR020616">
    <property type="entry name" value="Thiolase_N"/>
</dbReference>
<evidence type="ECO:0000256" key="9">
    <source>
        <dbReference type="SAM" id="Phobius"/>
    </source>
</evidence>
<dbReference type="CDD" id="cd16454">
    <property type="entry name" value="RING-H2_PA-TM-RING"/>
    <property type="match status" value="1"/>
</dbReference>
<keyword evidence="5" id="KW-0862">Zinc</keyword>
<evidence type="ECO:0000256" key="8">
    <source>
        <dbReference type="PROSITE-ProRule" id="PRU00175"/>
    </source>
</evidence>
<dbReference type="STRING" id="81824.A9V2Z7"/>
<dbReference type="PANTHER" id="PTHR46539:SF1">
    <property type="entry name" value="E3 UBIQUITIN-PROTEIN LIGASE ATL42"/>
    <property type="match status" value="1"/>
</dbReference>
<dbReference type="KEGG" id="mbr:MONBRDRAFT_26652"/>
<feature type="signal peptide" evidence="10">
    <location>
        <begin position="1"/>
        <end position="23"/>
    </location>
</feature>
<evidence type="ECO:0000256" key="6">
    <source>
        <dbReference type="ARBA" id="ARBA00022989"/>
    </source>
</evidence>
<dbReference type="GO" id="GO:0016567">
    <property type="term" value="P:protein ubiquitination"/>
    <property type="evidence" value="ECO:0000318"/>
    <property type="project" value="GO_Central"/>
</dbReference>
<dbReference type="GO" id="GO:0006511">
    <property type="term" value="P:ubiquitin-dependent protein catabolic process"/>
    <property type="evidence" value="ECO:0000318"/>
    <property type="project" value="GO_Central"/>
</dbReference>
<dbReference type="SUPFAM" id="SSF53901">
    <property type="entry name" value="Thiolase-like"/>
    <property type="match status" value="1"/>
</dbReference>
<dbReference type="SUPFAM" id="SSF57850">
    <property type="entry name" value="RING/U-box"/>
    <property type="match status" value="1"/>
</dbReference>
<gene>
    <name evidence="12" type="ORF">MONBRDRAFT_26652</name>
</gene>